<dbReference type="GeneID" id="80559304"/>
<dbReference type="InterPro" id="IPR023451">
    <property type="entry name" value="Thymidate_synth/dCMP_Mease_dom"/>
</dbReference>
<name>A0A5J6T524_9CAUD</name>
<protein>
    <submittedName>
        <fullName evidence="3">Thymidylate synthase</fullName>
    </submittedName>
</protein>
<keyword evidence="4" id="KW-1185">Reference proteome</keyword>
<reference evidence="3 4" key="1">
    <citation type="submission" date="2019-08" db="EMBL/GenBank/DDBJ databases">
        <authorList>
            <person name="Birge L.R."/>
            <person name="Bivans L.D."/>
            <person name="Blakestad S.M."/>
            <person name="Chesley E.K."/>
            <person name="Frank J.E."/>
            <person name="Hoagland S."/>
            <person name="Hultquist J."/>
            <person name="Lee N.R."/>
            <person name="Pena P.B."/>
            <person name="Ramsey E.P."/>
            <person name="Chia C."/>
            <person name="Gurney S.M.R."/>
            <person name="Garlena R.A."/>
            <person name="Russell D.A."/>
            <person name="Pope W.H."/>
            <person name="Jacobs-Sera D."/>
            <person name="Hatfull G.F."/>
        </authorList>
    </citation>
    <scope>NUCLEOTIDE SEQUENCE [LARGE SCALE GENOMIC DNA]</scope>
</reference>
<dbReference type="RefSeq" id="YP_010842512.1">
    <property type="nucleotide sequence ID" value="NC_079141.1"/>
</dbReference>
<dbReference type="InterPro" id="IPR036926">
    <property type="entry name" value="Thymidate_synth/dCMP_Mease_sf"/>
</dbReference>
<dbReference type="SUPFAM" id="SSF55831">
    <property type="entry name" value="Thymidylate synthase/dCMP hydroxymethylase"/>
    <property type="match status" value="1"/>
</dbReference>
<gene>
    <name evidence="3" type="primary">42</name>
    <name evidence="3" type="ORF">SEA_GIBBOUS_42</name>
</gene>
<keyword evidence="1" id="KW-0808">Transferase</keyword>
<dbReference type="Gene3D" id="3.30.572.10">
    <property type="entry name" value="Thymidylate synthase/dCMP hydroxymethylase domain"/>
    <property type="match status" value="1"/>
</dbReference>
<feature type="domain" description="Thymidylate synthase/dCMP hydroxymethylase" evidence="2">
    <location>
        <begin position="158"/>
        <end position="273"/>
    </location>
</feature>
<dbReference type="Pfam" id="PF00303">
    <property type="entry name" value="Thymidylat_synt"/>
    <property type="match status" value="1"/>
</dbReference>
<dbReference type="Proteomes" id="UP000326272">
    <property type="component" value="Segment"/>
</dbReference>
<evidence type="ECO:0000313" key="4">
    <source>
        <dbReference type="Proteomes" id="UP000326272"/>
    </source>
</evidence>
<accession>A0A5J6T524</accession>
<evidence type="ECO:0000313" key="3">
    <source>
        <dbReference type="EMBL" id="QFG05118.1"/>
    </source>
</evidence>
<sequence length="275" mass="31963">MHVFGYSDRGLDQQAIAQTILANGRTISRGRWQSSDTDLVTHELDNVLVTIPVPSLATSWSCRVYGLQNRSPNQRWAEQHFQERVSGEPMNPAPSYVDWPWHSAKFQEQFKAGNWQNRHDRLSPFDHTYPERFWPKTAVADNLDDMGLTTRMGIRFDYGDLNDVVALLKNDPFTRQAFLPVWFPEDTGSTEEQRVPCTIGYHFIRNGAHLDVKYLIRSCDVTRHFQNDVYMAGRLLQWVQARVLDESTLSPYVGELTMFISNLHLFQNDVWRLEQ</sequence>
<dbReference type="EMBL" id="MN310549">
    <property type="protein sequence ID" value="QFG05118.1"/>
    <property type="molecule type" value="Genomic_DNA"/>
</dbReference>
<evidence type="ECO:0000256" key="1">
    <source>
        <dbReference type="ARBA" id="ARBA00022679"/>
    </source>
</evidence>
<organism evidence="3 4">
    <name type="scientific">Gordonia phage Gibbous</name>
    <dbReference type="NCBI Taxonomy" id="2652405"/>
    <lineage>
        <taxon>Viruses</taxon>
        <taxon>Duplodnaviria</taxon>
        <taxon>Heunggongvirae</taxon>
        <taxon>Uroviricota</taxon>
        <taxon>Caudoviricetes</taxon>
        <taxon>Aziravirus</taxon>
        <taxon>Aziravirus gibbous</taxon>
    </lineage>
</organism>
<proteinExistence type="predicted"/>
<evidence type="ECO:0000259" key="2">
    <source>
        <dbReference type="Pfam" id="PF00303"/>
    </source>
</evidence>
<dbReference type="KEGG" id="vg:80559304"/>
<dbReference type="GO" id="GO:0016740">
    <property type="term" value="F:transferase activity"/>
    <property type="evidence" value="ECO:0007669"/>
    <property type="project" value="UniProtKB-KW"/>
</dbReference>